<dbReference type="RefSeq" id="WP_050370085.1">
    <property type="nucleotide sequence ID" value="NZ_KQ257808.1"/>
</dbReference>
<dbReference type="PATRIC" id="fig|42234.21.peg.1735"/>
<evidence type="ECO:0000313" key="1">
    <source>
        <dbReference type="EMBL" id="KND38366.1"/>
    </source>
</evidence>
<name>A0A0L0KKK8_9ACTN</name>
<protein>
    <submittedName>
        <fullName evidence="1">Uncharacterized protein</fullName>
    </submittedName>
</protein>
<gene>
    <name evidence="1" type="ORF">IQ63_08395</name>
</gene>
<reference evidence="2" key="1">
    <citation type="submission" date="2014-07" db="EMBL/GenBank/DDBJ databases">
        <title>Genome sequencing of plant-pathogenic Streptomyces species.</title>
        <authorList>
            <person name="Harrison J."/>
            <person name="Sapp M."/>
            <person name="Thwaites R."/>
            <person name="Studholme D.J."/>
        </authorList>
    </citation>
    <scope>NUCLEOTIDE SEQUENCE [LARGE SCALE GENOMIC DNA]</scope>
    <source>
        <strain evidence="2">NCPPB 4445</strain>
    </source>
</reference>
<evidence type="ECO:0000313" key="2">
    <source>
        <dbReference type="Proteomes" id="UP000037151"/>
    </source>
</evidence>
<sequence length="105" mass="11851">MSATPEEPVRRLLPWANDLNQPCYLMTTSEGGYVSRLADRVEAAQLGMAGDLLEHAKDLLGDQKVTEDQLRFLIARMRESMTDLRRIAESRGERIPVTYEAEGDN</sequence>
<comment type="caution">
    <text evidence="1">The sequence shown here is derived from an EMBL/GenBank/DDBJ whole genome shotgun (WGS) entry which is preliminary data.</text>
</comment>
<dbReference type="AlphaFoldDB" id="A0A0L0KKK8"/>
<organism evidence="1 2">
    <name type="scientific">Streptomyces acidiscabies</name>
    <dbReference type="NCBI Taxonomy" id="42234"/>
    <lineage>
        <taxon>Bacteria</taxon>
        <taxon>Bacillati</taxon>
        <taxon>Actinomycetota</taxon>
        <taxon>Actinomycetes</taxon>
        <taxon>Kitasatosporales</taxon>
        <taxon>Streptomycetaceae</taxon>
        <taxon>Streptomyces</taxon>
    </lineage>
</organism>
<dbReference type="Proteomes" id="UP000037151">
    <property type="component" value="Unassembled WGS sequence"/>
</dbReference>
<dbReference type="OrthoDB" id="4320909at2"/>
<accession>A0A0L0KKK8</accession>
<proteinExistence type="predicted"/>
<dbReference type="EMBL" id="JPPY01000046">
    <property type="protein sequence ID" value="KND38366.1"/>
    <property type="molecule type" value="Genomic_DNA"/>
</dbReference>